<comment type="caution">
    <text evidence="2">The sequence shown here is derived from an EMBL/GenBank/DDBJ whole genome shotgun (WGS) entry which is preliminary data.</text>
</comment>
<name>A0A9P4WTJ9_9PLEO</name>
<evidence type="ECO:0000256" key="1">
    <source>
        <dbReference type="SAM" id="Phobius"/>
    </source>
</evidence>
<keyword evidence="1" id="KW-0812">Transmembrane</keyword>
<sequence length="637" mass="72183">MDDKTLFQARTSSYMSWVGARTQSTLKRSPSTVKTFWLDSQRQARIDFKARSGRGCLWVLAFLWFGGLTAGLVLLFAWASYASSSRRDSYLSTCLPDDSFSLRPETYQYWSNSGFFEITLGSGRLTFTQAKAIDVIWDIAVGRGGQGLLAYISWQTFARYVTTSMEVQPVTFNTYRTVFLQNESLILGIPRIIRDFCKRRSLHSRFAMAFIVLSMMFILVFPTLGSAMTGYSGNVVPRVPDDSGNYIPFNNFSIVMYTLHDGERIGLTDEYHVTVFKDPDSSYDPVLTDLSDWSLRYNLKGVYGSPEYCETLRYGYERLRCISETRAWNVSTYVGQYGTNPRDNVSSVFANQTLESPTLNITAYDVPNTLNSSINDSEYPKRPYSGHAAMFLQGDQLYSQGRIERDGTCQAEKTYQWGFSFIQLNIMVLLLWIWTLGILIMYTASKFTRLQRGRQDVAGEYKAVFELADAMREQMVQQESEDAKHVQHITESALRKRITKDLRGGSIAYDTALLPEMDEAMAKDWSFKAWAKREVWWLVALAVSIAIEGCVVNAIVRHGMRGDLWFFVALPLTIGFAIYPETTMSDSKSPKAVSVLFVCLGNICQYPSPAIGTLKRIGYPHALDPQQTGMCLFAAMY</sequence>
<feature type="transmembrane region" description="Helical" evidence="1">
    <location>
        <begin position="57"/>
        <end position="79"/>
    </location>
</feature>
<evidence type="ECO:0000313" key="2">
    <source>
        <dbReference type="EMBL" id="KAF3041306.1"/>
    </source>
</evidence>
<accession>A0A9P4WTJ9</accession>
<dbReference type="EMBL" id="SWKV01000021">
    <property type="protein sequence ID" value="KAF3041306.1"/>
    <property type="molecule type" value="Genomic_DNA"/>
</dbReference>
<reference evidence="2" key="1">
    <citation type="submission" date="2019-04" db="EMBL/GenBank/DDBJ databases">
        <title>Sequencing of skin fungus with MAO and IRED activity.</title>
        <authorList>
            <person name="Marsaioli A.J."/>
            <person name="Bonatto J.M.C."/>
            <person name="Reis Junior O."/>
        </authorList>
    </citation>
    <scope>NUCLEOTIDE SEQUENCE</scope>
    <source>
        <strain evidence="2">28M1</strain>
    </source>
</reference>
<proteinExistence type="predicted"/>
<keyword evidence="3" id="KW-1185">Reference proteome</keyword>
<dbReference type="AlphaFoldDB" id="A0A9P4WTJ9"/>
<evidence type="ECO:0000313" key="3">
    <source>
        <dbReference type="Proteomes" id="UP000758155"/>
    </source>
</evidence>
<organism evidence="2 3">
    <name type="scientific">Didymella heteroderae</name>
    <dbReference type="NCBI Taxonomy" id="1769908"/>
    <lineage>
        <taxon>Eukaryota</taxon>
        <taxon>Fungi</taxon>
        <taxon>Dikarya</taxon>
        <taxon>Ascomycota</taxon>
        <taxon>Pezizomycotina</taxon>
        <taxon>Dothideomycetes</taxon>
        <taxon>Pleosporomycetidae</taxon>
        <taxon>Pleosporales</taxon>
        <taxon>Pleosporineae</taxon>
        <taxon>Didymellaceae</taxon>
        <taxon>Didymella</taxon>
    </lineage>
</organism>
<feature type="transmembrane region" description="Helical" evidence="1">
    <location>
        <begin position="417"/>
        <end position="444"/>
    </location>
</feature>
<keyword evidence="1" id="KW-1133">Transmembrane helix</keyword>
<feature type="transmembrane region" description="Helical" evidence="1">
    <location>
        <begin position="206"/>
        <end position="228"/>
    </location>
</feature>
<protein>
    <submittedName>
        <fullName evidence="2">Uncharacterized protein</fullName>
    </submittedName>
</protein>
<dbReference type="Proteomes" id="UP000758155">
    <property type="component" value="Unassembled WGS sequence"/>
</dbReference>
<gene>
    <name evidence="2" type="ORF">E8E12_004845</name>
</gene>
<keyword evidence="1" id="KW-0472">Membrane</keyword>
<feature type="transmembrane region" description="Helical" evidence="1">
    <location>
        <begin position="535"/>
        <end position="556"/>
    </location>
</feature>
<feature type="transmembrane region" description="Helical" evidence="1">
    <location>
        <begin position="562"/>
        <end position="579"/>
    </location>
</feature>
<dbReference type="OrthoDB" id="3903561at2759"/>